<dbReference type="Pfam" id="PF13181">
    <property type="entry name" value="TPR_8"/>
    <property type="match status" value="1"/>
</dbReference>
<sequence>MNVIHKPASRQSRQAHQHWERGVAQSRKGQWGEALRAFEAALKIAPKDDVYLVNAAKAALESDRIEQALDYSLRALARNPASEVALFIRVAALQRMQNHAETLAYLQSVPEERRNNREYWSALGCALQNTGKQQEAITAFMEALTIQMDDAITHYRMGISFYEMQLKEEASECFRTGLVLGLGANALHVHGMLAYAERENCRWVQAAEEEANMRSMVDALDDTARVMTAPFAHVTLTDDPLHQLKACRLMSNNFADIKPVVRRERVRHGERIRVGYVSADFHQHATSVLMAEVFEHHDRSRFEVFLYSHGPDDKTPMRQRIEAAAEHFVELAGASDQDIAQRIADDQLDLLIDLKGYTAQNRMGVFARRPAPVQATYLGFPGTTGSTFIDYIIGDPVVTPLAHEAHFSEKIAQLPVCYQPNDRQRPRPQPMDRKAAGLPEDALVLCGFNQAYKISPEVLDVWCGFLRDIPNAVLWLLDWHGQARPHLEEELSVRGVDLARIRWAPRLGLADHINRTQLADIFIDAWPCNAHTTASDALWAGLPVVTFMGQTFASRVAGSLLNAVGLSELATESLAAYRAKVLALAADPAERARIRAQLAEARDQAPLFDSARYTADLEQLLERMVVRRDHGARATHLAAIDARPA</sequence>
<evidence type="ECO:0000256" key="2">
    <source>
        <dbReference type="ARBA" id="ARBA00005386"/>
    </source>
</evidence>
<evidence type="ECO:0000256" key="7">
    <source>
        <dbReference type="ARBA" id="ARBA00022803"/>
    </source>
</evidence>
<dbReference type="AlphaFoldDB" id="A0A4V3CX05"/>
<feature type="repeat" description="TPR" evidence="8">
    <location>
        <begin position="117"/>
        <end position="150"/>
    </location>
</feature>
<proteinExistence type="inferred from homology"/>
<accession>A0A4V3CX05</accession>
<organism evidence="10 11">
    <name type="scientific">Aquabacterium commune</name>
    <dbReference type="NCBI Taxonomy" id="70586"/>
    <lineage>
        <taxon>Bacteria</taxon>
        <taxon>Pseudomonadati</taxon>
        <taxon>Pseudomonadota</taxon>
        <taxon>Betaproteobacteria</taxon>
        <taxon>Burkholderiales</taxon>
        <taxon>Aquabacterium</taxon>
    </lineage>
</organism>
<dbReference type="InterPro" id="IPR013105">
    <property type="entry name" value="TPR_2"/>
</dbReference>
<dbReference type="SMART" id="SM00028">
    <property type="entry name" value="TPR"/>
    <property type="match status" value="4"/>
</dbReference>
<protein>
    <recommendedName>
        <fullName evidence="3">protein O-GlcNAc transferase</fullName>
        <ecNumber evidence="3">2.4.1.255</ecNumber>
    </recommendedName>
</protein>
<reference evidence="10 11" key="1">
    <citation type="submission" date="2019-03" db="EMBL/GenBank/DDBJ databases">
        <title>Genomic Encyclopedia of Type Strains, Phase IV (KMG-IV): sequencing the most valuable type-strain genomes for metagenomic binning, comparative biology and taxonomic classification.</title>
        <authorList>
            <person name="Goeker M."/>
        </authorList>
    </citation>
    <scope>NUCLEOTIDE SEQUENCE [LARGE SCALE GENOMIC DNA]</scope>
    <source>
        <strain evidence="10 11">DSM 11901</strain>
    </source>
</reference>
<dbReference type="Proteomes" id="UP000294593">
    <property type="component" value="Unassembled WGS sequence"/>
</dbReference>
<dbReference type="PANTHER" id="PTHR44998:SF1">
    <property type="entry name" value="UDP-N-ACETYLGLUCOSAMINE--PEPTIDE N-ACETYLGLUCOSAMINYLTRANSFERASE 110 KDA SUBUNIT"/>
    <property type="match status" value="1"/>
</dbReference>
<dbReference type="OrthoDB" id="101857at2"/>
<feature type="domain" description="O-GlcNAc transferase C-terminal" evidence="9">
    <location>
        <begin position="433"/>
        <end position="617"/>
    </location>
</feature>
<feature type="repeat" description="TPR" evidence="8">
    <location>
        <begin position="15"/>
        <end position="48"/>
    </location>
</feature>
<dbReference type="InterPro" id="IPR029489">
    <property type="entry name" value="OGT/SEC/SPY_C"/>
</dbReference>
<evidence type="ECO:0000256" key="6">
    <source>
        <dbReference type="ARBA" id="ARBA00022737"/>
    </source>
</evidence>
<feature type="domain" description="O-GlcNAc transferase C-terminal" evidence="9">
    <location>
        <begin position="263"/>
        <end position="419"/>
    </location>
</feature>
<evidence type="ECO:0000313" key="10">
    <source>
        <dbReference type="EMBL" id="TDP88388.1"/>
    </source>
</evidence>
<dbReference type="Pfam" id="PF07719">
    <property type="entry name" value="TPR_2"/>
    <property type="match status" value="1"/>
</dbReference>
<dbReference type="GO" id="GO:0097363">
    <property type="term" value="F:protein O-acetylglucosaminyltransferase activity"/>
    <property type="evidence" value="ECO:0007669"/>
    <property type="project" value="UniProtKB-EC"/>
</dbReference>
<keyword evidence="4" id="KW-0328">Glycosyltransferase</keyword>
<keyword evidence="11" id="KW-1185">Reference proteome</keyword>
<keyword evidence="5 10" id="KW-0808">Transferase</keyword>
<evidence type="ECO:0000256" key="8">
    <source>
        <dbReference type="PROSITE-ProRule" id="PRU00339"/>
    </source>
</evidence>
<dbReference type="Pfam" id="PF13844">
    <property type="entry name" value="Glyco_transf_41"/>
    <property type="match status" value="2"/>
</dbReference>
<dbReference type="PANTHER" id="PTHR44998">
    <property type="match status" value="1"/>
</dbReference>
<keyword evidence="6" id="KW-0677">Repeat</keyword>
<comment type="pathway">
    <text evidence="1">Protein modification; protein glycosylation.</text>
</comment>
<dbReference type="Gene3D" id="3.40.50.11380">
    <property type="match status" value="1"/>
</dbReference>
<dbReference type="EMBL" id="SNXW01000001">
    <property type="protein sequence ID" value="TDP88388.1"/>
    <property type="molecule type" value="Genomic_DNA"/>
</dbReference>
<dbReference type="PROSITE" id="PS50005">
    <property type="entry name" value="TPR"/>
    <property type="match status" value="2"/>
</dbReference>
<evidence type="ECO:0000313" key="11">
    <source>
        <dbReference type="Proteomes" id="UP000294593"/>
    </source>
</evidence>
<dbReference type="SUPFAM" id="SSF53756">
    <property type="entry name" value="UDP-Glycosyltransferase/glycogen phosphorylase"/>
    <property type="match status" value="1"/>
</dbReference>
<evidence type="ECO:0000256" key="5">
    <source>
        <dbReference type="ARBA" id="ARBA00022679"/>
    </source>
</evidence>
<dbReference type="RefSeq" id="WP_133606004.1">
    <property type="nucleotide sequence ID" value="NZ_SNXW01000001.1"/>
</dbReference>
<dbReference type="InterPro" id="IPR011990">
    <property type="entry name" value="TPR-like_helical_dom_sf"/>
</dbReference>
<evidence type="ECO:0000256" key="1">
    <source>
        <dbReference type="ARBA" id="ARBA00004922"/>
    </source>
</evidence>
<dbReference type="EC" id="2.4.1.255" evidence="3"/>
<dbReference type="InterPro" id="IPR019734">
    <property type="entry name" value="TPR_rpt"/>
</dbReference>
<dbReference type="SUPFAM" id="SSF48452">
    <property type="entry name" value="TPR-like"/>
    <property type="match status" value="1"/>
</dbReference>
<comment type="caution">
    <text evidence="10">The sequence shown here is derived from an EMBL/GenBank/DDBJ whole genome shotgun (WGS) entry which is preliminary data.</text>
</comment>
<evidence type="ECO:0000259" key="9">
    <source>
        <dbReference type="Pfam" id="PF13844"/>
    </source>
</evidence>
<gene>
    <name evidence="10" type="ORF">EV672_101535</name>
</gene>
<comment type="similarity">
    <text evidence="2">Belongs to the glycosyltransferase 41 family. O-GlcNAc transferase subfamily.</text>
</comment>
<keyword evidence="7 8" id="KW-0802">TPR repeat</keyword>
<evidence type="ECO:0000256" key="3">
    <source>
        <dbReference type="ARBA" id="ARBA00011970"/>
    </source>
</evidence>
<dbReference type="Gene3D" id="1.25.40.10">
    <property type="entry name" value="Tetratricopeptide repeat domain"/>
    <property type="match status" value="2"/>
</dbReference>
<name>A0A4V3CX05_9BURK</name>
<evidence type="ECO:0000256" key="4">
    <source>
        <dbReference type="ARBA" id="ARBA00022676"/>
    </source>
</evidence>
<dbReference type="Gene3D" id="3.40.50.2000">
    <property type="entry name" value="Glycogen Phosphorylase B"/>
    <property type="match status" value="1"/>
</dbReference>